<proteinExistence type="predicted"/>
<dbReference type="InterPro" id="IPR007278">
    <property type="entry name" value="DUF397"/>
</dbReference>
<organism evidence="3 4">
    <name type="scientific">Streptomyces varsoviensis</name>
    <dbReference type="NCBI Taxonomy" id="67373"/>
    <lineage>
        <taxon>Bacteria</taxon>
        <taxon>Bacillati</taxon>
        <taxon>Actinomycetota</taxon>
        <taxon>Actinomycetes</taxon>
        <taxon>Kitasatosporales</taxon>
        <taxon>Streptomycetaceae</taxon>
        <taxon>Streptomyces</taxon>
    </lineage>
</organism>
<evidence type="ECO:0000256" key="1">
    <source>
        <dbReference type="SAM" id="MobiDB-lite"/>
    </source>
</evidence>
<evidence type="ECO:0000313" key="4">
    <source>
        <dbReference type="Proteomes" id="UP000037020"/>
    </source>
</evidence>
<evidence type="ECO:0000313" key="3">
    <source>
        <dbReference type="EMBL" id="KOG90131.1"/>
    </source>
</evidence>
<feature type="region of interest" description="Disordered" evidence="1">
    <location>
        <begin position="1"/>
        <end position="20"/>
    </location>
</feature>
<comment type="caution">
    <text evidence="3">The sequence shown here is derived from an EMBL/GenBank/DDBJ whole genome shotgun (WGS) entry which is preliminary data.</text>
</comment>
<dbReference type="EMBL" id="LGUT01000880">
    <property type="protein sequence ID" value="KOG90131.1"/>
    <property type="molecule type" value="Genomic_DNA"/>
</dbReference>
<protein>
    <recommendedName>
        <fullName evidence="2">DUF397 domain-containing protein</fullName>
    </recommendedName>
</protein>
<dbReference type="Proteomes" id="UP000037020">
    <property type="component" value="Unassembled WGS sequence"/>
</dbReference>
<sequence>MTRSGLPKGRWKKSSYSADQGPTCIETQVTDEGLVAVGDSKERGLGAFVFPTAVWAEFVRAVKRGEFGDVWRGR</sequence>
<keyword evidence="4" id="KW-1185">Reference proteome</keyword>
<evidence type="ECO:0000259" key="2">
    <source>
        <dbReference type="Pfam" id="PF04149"/>
    </source>
</evidence>
<dbReference type="RefSeq" id="WP_030881099.1">
    <property type="nucleotide sequence ID" value="NZ_JBIRHZ010000009.1"/>
</dbReference>
<dbReference type="Pfam" id="PF04149">
    <property type="entry name" value="DUF397"/>
    <property type="match status" value="1"/>
</dbReference>
<gene>
    <name evidence="3" type="ORF">ADK38_10435</name>
</gene>
<accession>A0ABR5JAL9</accession>
<name>A0ABR5JAL9_9ACTN</name>
<feature type="domain" description="DUF397" evidence="2">
    <location>
        <begin position="10"/>
        <end position="63"/>
    </location>
</feature>
<reference evidence="3 4" key="1">
    <citation type="submission" date="2015-07" db="EMBL/GenBank/DDBJ databases">
        <authorList>
            <person name="Ju K.-S."/>
            <person name="Doroghazi J.R."/>
            <person name="Metcalf W.W."/>
        </authorList>
    </citation>
    <scope>NUCLEOTIDE SEQUENCE [LARGE SCALE GENOMIC DNA]</scope>
    <source>
        <strain evidence="3 4">NRRL B-3589</strain>
    </source>
</reference>